<dbReference type="Pfam" id="PF07286">
    <property type="entry name" value="D-Glu_cyclase"/>
    <property type="match status" value="1"/>
</dbReference>
<dbReference type="SUPFAM" id="SSF160920">
    <property type="entry name" value="PSTPO5379-like"/>
    <property type="match status" value="1"/>
</dbReference>
<organism evidence="3 4">
    <name type="scientific">Paraburkholderia caledonica</name>
    <dbReference type="NCBI Taxonomy" id="134536"/>
    <lineage>
        <taxon>Bacteria</taxon>
        <taxon>Pseudomonadati</taxon>
        <taxon>Pseudomonadota</taxon>
        <taxon>Betaproteobacteria</taxon>
        <taxon>Burkholderiales</taxon>
        <taxon>Burkholderiaceae</taxon>
        <taxon>Paraburkholderia</taxon>
    </lineage>
</organism>
<comment type="caution">
    <text evidence="3">The sequence shown here is derived from an EMBL/GenBank/DDBJ whole genome shotgun (WGS) entry which is preliminary data.</text>
</comment>
<dbReference type="Proteomes" id="UP001229486">
    <property type="component" value="Unassembled WGS sequence"/>
</dbReference>
<evidence type="ECO:0000313" key="3">
    <source>
        <dbReference type="EMBL" id="MDP9651015.1"/>
    </source>
</evidence>
<dbReference type="RefSeq" id="WP_392395730.1">
    <property type="nucleotide sequence ID" value="NZ_JAURTK010000014.1"/>
</dbReference>
<dbReference type="PANTHER" id="PTHR32022:SF10">
    <property type="entry name" value="D-GLUTAMATE CYCLASE, MITOCHONDRIAL"/>
    <property type="match status" value="1"/>
</dbReference>
<dbReference type="InterPro" id="IPR016938">
    <property type="entry name" value="UPF0317"/>
</dbReference>
<protein>
    <submittedName>
        <fullName evidence="3">Uncharacterized protein YcsI (UPF0317 family)</fullName>
    </submittedName>
</protein>
<dbReference type="PIRSF" id="PIRSF029755">
    <property type="entry name" value="UCP029755"/>
    <property type="match status" value="1"/>
</dbReference>
<reference evidence="3" key="1">
    <citation type="submission" date="2023-07" db="EMBL/GenBank/DDBJ databases">
        <title>Sorghum-associated microbial communities from plants grown in Nebraska, USA.</title>
        <authorList>
            <person name="Schachtman D."/>
        </authorList>
    </citation>
    <scope>NUCLEOTIDE SEQUENCE</scope>
    <source>
        <strain evidence="3">DS1061</strain>
    </source>
</reference>
<dbReference type="NCBIfam" id="NF003969">
    <property type="entry name" value="PRK05463.1"/>
    <property type="match status" value="1"/>
</dbReference>
<sequence length="260" mass="28486">MNKSTTPRELRQAVRAGQYDGPTAGYCEGFVQANLMILPQEYAADFRKLCELNARACPLLAVSEPGNWTLPTLGEDIDVRSDVPRYCLYRNGRMAEPLTHLEEVWRGDLLVFALGCSFSFEHLLMSNDLPVRHIELGASSPVFISSIDNPRSGPFAGKLAVSMWPFKPAQAIKAIEITSRYPQVHGAPVHFGDPNEIGIADFNRPDFHGLSVVRDGEVPVFWACGLTPQVAVIAAEIPFAIGHAVGHMLITAMSVDQLLS</sequence>
<dbReference type="EMBL" id="JAURTK010000014">
    <property type="protein sequence ID" value="MDP9651015.1"/>
    <property type="molecule type" value="Genomic_DNA"/>
</dbReference>
<dbReference type="Gene3D" id="3.40.1640.10">
    <property type="entry name" value="PSTPO5379-like"/>
    <property type="match status" value="1"/>
</dbReference>
<dbReference type="PANTHER" id="PTHR32022">
    <property type="entry name" value="D-GLUTAMATE CYCLASE, MITOCHONDRIAL"/>
    <property type="match status" value="1"/>
</dbReference>
<name>A0AB73ILX6_9BURK</name>
<gene>
    <name evidence="3" type="ORF">J2793_006490</name>
</gene>
<dbReference type="AlphaFoldDB" id="A0AB73ILX6"/>
<evidence type="ECO:0000256" key="1">
    <source>
        <dbReference type="ARBA" id="ARBA00007896"/>
    </source>
</evidence>
<dbReference type="Gene3D" id="3.30.2040.10">
    <property type="entry name" value="PSTPO5379-like domain"/>
    <property type="match status" value="1"/>
</dbReference>
<comment type="similarity">
    <text evidence="1">Belongs to the D-glutamate cyclase family.</text>
</comment>
<accession>A0AB73ILX6</accession>
<keyword evidence="2" id="KW-0456">Lyase</keyword>
<evidence type="ECO:0000256" key="2">
    <source>
        <dbReference type="ARBA" id="ARBA00023239"/>
    </source>
</evidence>
<dbReference type="InterPro" id="IPR038021">
    <property type="entry name" value="Putative_hydro-lyase"/>
</dbReference>
<evidence type="ECO:0000313" key="4">
    <source>
        <dbReference type="Proteomes" id="UP001229486"/>
    </source>
</evidence>
<dbReference type="InterPro" id="IPR009906">
    <property type="entry name" value="D-Glu_cyclase"/>
</dbReference>
<proteinExistence type="inferred from homology"/>
<dbReference type="GO" id="GO:0016829">
    <property type="term" value="F:lyase activity"/>
    <property type="evidence" value="ECO:0007669"/>
    <property type="project" value="UniProtKB-KW"/>
</dbReference>